<organism evidence="1 2">
    <name type="scientific">Streptococcus troglodytae</name>
    <dbReference type="NCBI Taxonomy" id="1111760"/>
    <lineage>
        <taxon>Bacteria</taxon>
        <taxon>Bacillati</taxon>
        <taxon>Bacillota</taxon>
        <taxon>Bacilli</taxon>
        <taxon>Lactobacillales</taxon>
        <taxon>Streptococcaceae</taxon>
        <taxon>Streptococcus</taxon>
    </lineage>
</organism>
<name>A0A1L7LI38_9STRE</name>
<evidence type="ECO:0008006" key="3">
    <source>
        <dbReference type="Google" id="ProtNLM"/>
    </source>
</evidence>
<accession>A0A1L7LI38</accession>
<sequence>MLKQDFIIMLITTVTETIFFNNAIFEGQFFWAGFWGLLLLRSLRKTYVISKFTKAILSATKKKD</sequence>
<evidence type="ECO:0000313" key="1">
    <source>
        <dbReference type="EMBL" id="BAQ23800.1"/>
    </source>
</evidence>
<protein>
    <recommendedName>
        <fullName evidence="3">DUF3272 family protein</fullName>
    </recommendedName>
</protein>
<keyword evidence="2" id="KW-1185">Reference proteome</keyword>
<dbReference type="Proteomes" id="UP000217758">
    <property type="component" value="Chromosome"/>
</dbReference>
<proteinExistence type="predicted"/>
<reference evidence="1 2" key="1">
    <citation type="journal article" date="2016" name="Microbiol. Immunol.">
        <title>Complete genome sequence of Streptococcus troglodytae TKU31 isolated from the oral cavity of a chimpanzee (Pan troglodytes).</title>
        <authorList>
            <person name="Okamoto M."/>
            <person name="Naito M."/>
            <person name="Miyanohara M."/>
            <person name="Imai S."/>
            <person name="Nomura Y."/>
            <person name="Saito W."/>
            <person name="Momoi Y."/>
            <person name="Takada K."/>
            <person name="Miyabe-Nishiwaki T."/>
            <person name="Tomonaga M."/>
            <person name="Hanada N."/>
        </authorList>
    </citation>
    <scope>NUCLEOTIDE SEQUENCE [LARGE SCALE GENOMIC DNA]</scope>
    <source>
        <strain evidence="2">TKU 31</strain>
    </source>
</reference>
<dbReference type="AlphaFoldDB" id="A0A1L7LI38"/>
<dbReference type="KEGG" id="strg:SRT_05390"/>
<dbReference type="RefSeq" id="WP_128832958.1">
    <property type="nucleotide sequence ID" value="NZ_AP014612.1"/>
</dbReference>
<evidence type="ECO:0000313" key="2">
    <source>
        <dbReference type="Proteomes" id="UP000217758"/>
    </source>
</evidence>
<dbReference type="Pfam" id="PF11676">
    <property type="entry name" value="DUF3272"/>
    <property type="match status" value="1"/>
</dbReference>
<dbReference type="EMBL" id="AP014612">
    <property type="protein sequence ID" value="BAQ23800.1"/>
    <property type="molecule type" value="Genomic_DNA"/>
</dbReference>
<dbReference type="InterPro" id="IPR021690">
    <property type="entry name" value="DUF3272"/>
</dbReference>
<gene>
    <name evidence="1" type="ORF">SRT_05390</name>
</gene>